<name>A0A4R2KYS9_9FIRM</name>
<sequence>MRTFQILQQLFAADHETFVTGLFKEFLNRDPAPEDLVYFTHCLKSGSKSKNRILKIILRSTEFAMFIQKLSFQSPIPIFHRFMKMDEETFVTEVYREYLGRDPDLGEFQHFVHLLKTRTPKLDVLRTVLLSKEALMIFQTKRTINNKNPSVSIHYSDLWPQVPINKVFRDNVKTILRNHNFPHTTNILVKTGGVGDFVQMTPVAKALKIKDAQRPIVAVVGHYGSLFDDHPYIDLAIECGSMSDRQAVKSVVGLSENVFDLRYISRAYGTWKNTDYYYKNLWYYNHFPHSGIRVDNLNKHVCDLMLYSLGLEQYTNCNDVFIKPDLMIEKIQGDYFVLSDSPGSIPGQLKQWSTDGWDGLIKWLHLNGIIPIQLGLATDSLLHPEIMDLRGKTTPRQAAGYLKLSKGYIGIEGGLFHLAKAVGAPAVVIFASTSETCFAYPDTHVVTKRLCRPCWWNDTWTRGKCVQGSKTCLNLPDWESVAAEVSKILEQGNKQNK</sequence>
<feature type="domain" description="DUF4214" evidence="3">
    <location>
        <begin position="14"/>
        <end position="64"/>
    </location>
</feature>
<dbReference type="InterPro" id="IPR051199">
    <property type="entry name" value="LPS_LOS_Heptosyltrfase"/>
</dbReference>
<dbReference type="AlphaFoldDB" id="A0A4R2KYS9"/>
<keyword evidence="1" id="KW-0328">Glycosyltransferase</keyword>
<gene>
    <name evidence="4" type="ORF">EV214_103104</name>
</gene>
<reference evidence="4 5" key="1">
    <citation type="submission" date="2019-03" db="EMBL/GenBank/DDBJ databases">
        <title>Genomic Encyclopedia of Type Strains, Phase IV (KMG-IV): sequencing the most valuable type-strain genomes for metagenomic binning, comparative biology and taxonomic classification.</title>
        <authorList>
            <person name="Goeker M."/>
        </authorList>
    </citation>
    <scope>NUCLEOTIDE SEQUENCE [LARGE SCALE GENOMIC DNA]</scope>
    <source>
        <strain evidence="4 5">DSM 102940</strain>
    </source>
</reference>
<dbReference type="RefSeq" id="WP_132242739.1">
    <property type="nucleotide sequence ID" value="NZ_SLWV01000003.1"/>
</dbReference>
<dbReference type="SUPFAM" id="SSF53756">
    <property type="entry name" value="UDP-Glycosyltransferase/glycogen phosphorylase"/>
    <property type="match status" value="1"/>
</dbReference>
<dbReference type="Proteomes" id="UP000294919">
    <property type="component" value="Unassembled WGS sequence"/>
</dbReference>
<dbReference type="GO" id="GO:0008713">
    <property type="term" value="F:ADP-heptose-lipopolysaccharide heptosyltransferase activity"/>
    <property type="evidence" value="ECO:0007669"/>
    <property type="project" value="TreeGrafter"/>
</dbReference>
<keyword evidence="2 4" id="KW-0808">Transferase</keyword>
<feature type="domain" description="DUF4214" evidence="3">
    <location>
        <begin position="85"/>
        <end position="135"/>
    </location>
</feature>
<dbReference type="InterPro" id="IPR038255">
    <property type="entry name" value="PBS_linker_sf"/>
</dbReference>
<dbReference type="InterPro" id="IPR002201">
    <property type="entry name" value="Glyco_trans_9"/>
</dbReference>
<dbReference type="Pfam" id="PF01075">
    <property type="entry name" value="Glyco_transf_9"/>
    <property type="match status" value="1"/>
</dbReference>
<protein>
    <submittedName>
        <fullName evidence="4">ADP-heptose:LPS heptosyltransferase</fullName>
    </submittedName>
</protein>
<dbReference type="InterPro" id="IPR025282">
    <property type="entry name" value="DUF4214"/>
</dbReference>
<proteinExistence type="predicted"/>
<organism evidence="4 5">
    <name type="scientific">Marinisporobacter balticus</name>
    <dbReference type="NCBI Taxonomy" id="2018667"/>
    <lineage>
        <taxon>Bacteria</taxon>
        <taxon>Bacillati</taxon>
        <taxon>Bacillota</taxon>
        <taxon>Clostridia</taxon>
        <taxon>Peptostreptococcales</taxon>
        <taxon>Thermotaleaceae</taxon>
        <taxon>Marinisporobacter</taxon>
    </lineage>
</organism>
<dbReference type="GO" id="GO:0009244">
    <property type="term" value="P:lipopolysaccharide core region biosynthetic process"/>
    <property type="evidence" value="ECO:0007669"/>
    <property type="project" value="TreeGrafter"/>
</dbReference>
<evidence type="ECO:0000259" key="3">
    <source>
        <dbReference type="Pfam" id="PF13946"/>
    </source>
</evidence>
<dbReference type="CDD" id="cd03789">
    <property type="entry name" value="GT9_LPS_heptosyltransferase"/>
    <property type="match status" value="1"/>
</dbReference>
<dbReference type="PANTHER" id="PTHR30160">
    <property type="entry name" value="TETRAACYLDISACCHARIDE 4'-KINASE-RELATED"/>
    <property type="match status" value="1"/>
</dbReference>
<dbReference type="Gene3D" id="3.40.50.2000">
    <property type="entry name" value="Glycogen Phosphorylase B"/>
    <property type="match status" value="1"/>
</dbReference>
<dbReference type="Gene3D" id="1.10.3130.20">
    <property type="entry name" value="Phycobilisome linker domain"/>
    <property type="match status" value="1"/>
</dbReference>
<dbReference type="Pfam" id="PF13946">
    <property type="entry name" value="DUF4214"/>
    <property type="match status" value="2"/>
</dbReference>
<evidence type="ECO:0000256" key="2">
    <source>
        <dbReference type="ARBA" id="ARBA00022679"/>
    </source>
</evidence>
<dbReference type="OrthoDB" id="177750at2"/>
<evidence type="ECO:0000256" key="1">
    <source>
        <dbReference type="ARBA" id="ARBA00022676"/>
    </source>
</evidence>
<evidence type="ECO:0000313" key="5">
    <source>
        <dbReference type="Proteomes" id="UP000294919"/>
    </source>
</evidence>
<keyword evidence="5" id="KW-1185">Reference proteome</keyword>
<evidence type="ECO:0000313" key="4">
    <source>
        <dbReference type="EMBL" id="TCO79053.1"/>
    </source>
</evidence>
<dbReference type="GO" id="GO:0005829">
    <property type="term" value="C:cytosol"/>
    <property type="evidence" value="ECO:0007669"/>
    <property type="project" value="TreeGrafter"/>
</dbReference>
<comment type="caution">
    <text evidence="4">The sequence shown here is derived from an EMBL/GenBank/DDBJ whole genome shotgun (WGS) entry which is preliminary data.</text>
</comment>
<dbReference type="EMBL" id="SLWV01000003">
    <property type="protein sequence ID" value="TCO79053.1"/>
    <property type="molecule type" value="Genomic_DNA"/>
</dbReference>
<accession>A0A4R2KYS9</accession>